<protein>
    <submittedName>
        <fullName evidence="1">Uncharacterized protein</fullName>
    </submittedName>
</protein>
<accession>A0A9D3Y5S2</accession>
<gene>
    <name evidence="1" type="ORF">DPMN_194846</name>
</gene>
<name>A0A9D3Y5S2_DREPO</name>
<comment type="caution">
    <text evidence="1">The sequence shown here is derived from an EMBL/GenBank/DDBJ whole genome shotgun (WGS) entry which is preliminary data.</text>
</comment>
<organism evidence="1 2">
    <name type="scientific">Dreissena polymorpha</name>
    <name type="common">Zebra mussel</name>
    <name type="synonym">Mytilus polymorpha</name>
    <dbReference type="NCBI Taxonomy" id="45954"/>
    <lineage>
        <taxon>Eukaryota</taxon>
        <taxon>Metazoa</taxon>
        <taxon>Spiralia</taxon>
        <taxon>Lophotrochozoa</taxon>
        <taxon>Mollusca</taxon>
        <taxon>Bivalvia</taxon>
        <taxon>Autobranchia</taxon>
        <taxon>Heteroconchia</taxon>
        <taxon>Euheterodonta</taxon>
        <taxon>Imparidentia</taxon>
        <taxon>Neoheterodontei</taxon>
        <taxon>Myida</taxon>
        <taxon>Dreissenoidea</taxon>
        <taxon>Dreissenidae</taxon>
        <taxon>Dreissena</taxon>
    </lineage>
</organism>
<dbReference type="Proteomes" id="UP000828390">
    <property type="component" value="Unassembled WGS sequence"/>
</dbReference>
<sequence>MRRLISSVTAFSTLNRTKTLRSDETFDIKCDCFFYTKSYKSDIRRVNQTKKVWDIKKNVLGPELCNMLPFIHAYTGCDAISMIYGISKEAVLKLFRTSPKFRQIIEILNEEEPDVNKITTHGKEAILFLNNGDTLEELDILRFRKFTQKVCTTYQAKRLPCAFNHCAHTYRHRYGEGTTHWMQ</sequence>
<evidence type="ECO:0000313" key="2">
    <source>
        <dbReference type="Proteomes" id="UP000828390"/>
    </source>
</evidence>
<dbReference type="EMBL" id="JAIWYP010000023">
    <property type="protein sequence ID" value="KAH3692396.1"/>
    <property type="molecule type" value="Genomic_DNA"/>
</dbReference>
<reference evidence="1" key="2">
    <citation type="submission" date="2020-11" db="EMBL/GenBank/DDBJ databases">
        <authorList>
            <person name="McCartney M.A."/>
            <person name="Auch B."/>
            <person name="Kono T."/>
            <person name="Mallez S."/>
            <person name="Becker A."/>
            <person name="Gohl D.M."/>
            <person name="Silverstein K.A.T."/>
            <person name="Koren S."/>
            <person name="Bechman K.B."/>
            <person name="Herman A."/>
            <person name="Abrahante J.E."/>
            <person name="Garbe J."/>
        </authorList>
    </citation>
    <scope>NUCLEOTIDE SEQUENCE</scope>
    <source>
        <strain evidence="1">Duluth1</strain>
        <tissue evidence="1">Whole animal</tissue>
    </source>
</reference>
<proteinExistence type="predicted"/>
<keyword evidence="2" id="KW-1185">Reference proteome</keyword>
<dbReference type="AlphaFoldDB" id="A0A9D3Y5S2"/>
<reference evidence="1" key="1">
    <citation type="journal article" date="2019" name="bioRxiv">
        <title>The Genome of the Zebra Mussel, Dreissena polymorpha: A Resource for Invasive Species Research.</title>
        <authorList>
            <person name="McCartney M.A."/>
            <person name="Auch B."/>
            <person name="Kono T."/>
            <person name="Mallez S."/>
            <person name="Zhang Y."/>
            <person name="Obille A."/>
            <person name="Becker A."/>
            <person name="Abrahante J.E."/>
            <person name="Garbe J."/>
            <person name="Badalamenti J.P."/>
            <person name="Herman A."/>
            <person name="Mangelson H."/>
            <person name="Liachko I."/>
            <person name="Sullivan S."/>
            <person name="Sone E.D."/>
            <person name="Koren S."/>
            <person name="Silverstein K.A.T."/>
            <person name="Beckman K.B."/>
            <person name="Gohl D.M."/>
        </authorList>
    </citation>
    <scope>NUCLEOTIDE SEQUENCE</scope>
    <source>
        <strain evidence="1">Duluth1</strain>
        <tissue evidence="1">Whole animal</tissue>
    </source>
</reference>
<evidence type="ECO:0000313" key="1">
    <source>
        <dbReference type="EMBL" id="KAH3692396.1"/>
    </source>
</evidence>